<reference evidence="2" key="1">
    <citation type="submission" date="2011-02" db="EMBL/GenBank/DDBJ databases">
        <title>The complete genome of Planctomyces brasiliensis DSM 5305.</title>
        <authorList>
            <person name="Lucas S."/>
            <person name="Copeland A."/>
            <person name="Lapidus A."/>
            <person name="Bruce D."/>
            <person name="Goodwin L."/>
            <person name="Pitluck S."/>
            <person name="Kyrpides N."/>
            <person name="Mavromatis K."/>
            <person name="Pagani I."/>
            <person name="Ivanova N."/>
            <person name="Ovchinnikova G."/>
            <person name="Lu M."/>
            <person name="Detter J.C."/>
            <person name="Han C."/>
            <person name="Land M."/>
            <person name="Hauser L."/>
            <person name="Markowitz V."/>
            <person name="Cheng J.-F."/>
            <person name="Hugenholtz P."/>
            <person name="Woyke T."/>
            <person name="Wu D."/>
            <person name="Tindall B."/>
            <person name="Pomrenke H.G."/>
            <person name="Brambilla E."/>
            <person name="Klenk H.-P."/>
            <person name="Eisen J.A."/>
        </authorList>
    </citation>
    <scope>NUCLEOTIDE SEQUENCE [LARGE SCALE GENOMIC DNA]</scope>
    <source>
        <strain evidence="2">ATCC 49424 / DSM 5305 / JCM 21570 / NBRC 103401 / IFAM 1448</strain>
    </source>
</reference>
<name>F0SGX8_RUBBR</name>
<dbReference type="Proteomes" id="UP000006860">
    <property type="component" value="Chromosome"/>
</dbReference>
<dbReference type="EMBL" id="CP002546">
    <property type="protein sequence ID" value="ADY59463.1"/>
    <property type="molecule type" value="Genomic_DNA"/>
</dbReference>
<protein>
    <submittedName>
        <fullName evidence="1">Uncharacterized protein</fullName>
    </submittedName>
</protein>
<sequence length="281" mass="30794">MRRRKINPVGERSWRSSAASPGDMFACWTTQVDLLVGCVAMHLSAKTTCVCRSFRSSHCWTSQAVAPRRQTPHCWARPHCHLVGQGGQGRVGPDFRVRATQSQEACLVLAAAGCPRHPETIGTWNSKRNGSRRSSFPWLRRVHRNVRNILELPTLQWVALSGLPSSGSKIEVALLDKPGSGTLMTNTTLPDKPDSGTQSWVCTRPTQVDLLVGCVATHLSAKSACVCRSLSPSHCWTSQAVSPKWKGHIATPCRPITRLTVFSPAAGLLRLRTEKDEPAEC</sequence>
<accession>F0SGX8</accession>
<keyword evidence="2" id="KW-1185">Reference proteome</keyword>
<organism evidence="1 2">
    <name type="scientific">Rubinisphaera brasiliensis (strain ATCC 49424 / DSM 5305 / JCM 21570 / IAM 15109 / NBRC 103401 / IFAM 1448)</name>
    <name type="common">Planctomyces brasiliensis</name>
    <dbReference type="NCBI Taxonomy" id="756272"/>
    <lineage>
        <taxon>Bacteria</taxon>
        <taxon>Pseudomonadati</taxon>
        <taxon>Planctomycetota</taxon>
        <taxon>Planctomycetia</taxon>
        <taxon>Planctomycetales</taxon>
        <taxon>Planctomycetaceae</taxon>
        <taxon>Rubinisphaera</taxon>
    </lineage>
</organism>
<gene>
    <name evidence="1" type="ordered locus">Plabr_1853</name>
</gene>
<evidence type="ECO:0000313" key="1">
    <source>
        <dbReference type="EMBL" id="ADY59463.1"/>
    </source>
</evidence>
<proteinExistence type="predicted"/>
<dbReference type="STRING" id="756272.Plabr_1853"/>
<evidence type="ECO:0000313" key="2">
    <source>
        <dbReference type="Proteomes" id="UP000006860"/>
    </source>
</evidence>
<dbReference type="KEGG" id="pbs:Plabr_1853"/>
<dbReference type="HOGENOM" id="CLU_990027_0_0_0"/>
<dbReference type="AlphaFoldDB" id="F0SGX8"/>